<reference evidence="12 13" key="1">
    <citation type="submission" date="2019-06" db="EMBL/GenBank/DDBJ databases">
        <title>Sequencing the genomes of 1000 actinobacteria strains.</title>
        <authorList>
            <person name="Klenk H.-P."/>
        </authorList>
    </citation>
    <scope>NUCLEOTIDE SEQUENCE [LARGE SCALE GENOMIC DNA]</scope>
    <source>
        <strain evidence="12 13">DSM 20169</strain>
    </source>
</reference>
<evidence type="ECO:0000256" key="8">
    <source>
        <dbReference type="ARBA" id="ARBA00022840"/>
    </source>
</evidence>
<evidence type="ECO:0000256" key="9">
    <source>
        <dbReference type="ARBA" id="ARBA00023141"/>
    </source>
</evidence>
<dbReference type="InterPro" id="IPR000623">
    <property type="entry name" value="Shikimate_kinase/TSH1"/>
</dbReference>
<dbReference type="CDD" id="cd00464">
    <property type="entry name" value="SK"/>
    <property type="match status" value="1"/>
</dbReference>
<evidence type="ECO:0000256" key="3">
    <source>
        <dbReference type="ARBA" id="ARBA00012154"/>
    </source>
</evidence>
<comment type="similarity">
    <text evidence="2 11">Belongs to the shikimate kinase family.</text>
</comment>
<gene>
    <name evidence="11" type="primary">aroK</name>
    <name evidence="12" type="ORF">FB560_1731</name>
</gene>
<evidence type="ECO:0000256" key="2">
    <source>
        <dbReference type="ARBA" id="ARBA00006997"/>
    </source>
</evidence>
<dbReference type="HAMAP" id="MF_00109">
    <property type="entry name" value="Shikimate_kinase"/>
    <property type="match status" value="1"/>
</dbReference>
<feature type="binding site" evidence="11">
    <location>
        <position position="62"/>
    </location>
    <ligand>
        <name>substrate</name>
    </ligand>
</feature>
<dbReference type="InterPro" id="IPR027417">
    <property type="entry name" value="P-loop_NTPase"/>
</dbReference>
<evidence type="ECO:0000256" key="4">
    <source>
        <dbReference type="ARBA" id="ARBA00022605"/>
    </source>
</evidence>
<keyword evidence="6 11" id="KW-0547">Nucleotide-binding</keyword>
<evidence type="ECO:0000313" key="12">
    <source>
        <dbReference type="EMBL" id="TQL86089.1"/>
    </source>
</evidence>
<evidence type="ECO:0000256" key="5">
    <source>
        <dbReference type="ARBA" id="ARBA00022679"/>
    </source>
</evidence>
<dbReference type="EC" id="2.7.1.71" evidence="3 11"/>
<sequence>MTSEAEPLTLVLVGPMAAGKTSVGRRVARRLRVAFIDTDKRVVAEHGPIPEIFAAHGEAHFRELERAAVAKALAEGGVISLGGGAVTDAGTRELLRAHPVVFLTVSPDAVADRIRGSSRPLLAGEDPLARWQAIFEERRGWYDEVSSTTFDTSRRPMQRIADEIVAWRREQR</sequence>
<comment type="function">
    <text evidence="11">Catalyzes the specific phosphorylation of the 3-hydroxyl group of shikimic acid using ATP as a cosubstrate.</text>
</comment>
<keyword evidence="11" id="KW-0963">Cytoplasm</keyword>
<dbReference type="Gene3D" id="3.40.50.300">
    <property type="entry name" value="P-loop containing nucleotide triphosphate hydrolases"/>
    <property type="match status" value="1"/>
</dbReference>
<comment type="pathway">
    <text evidence="1 11">Metabolic intermediate biosynthesis; chorismate biosynthesis; chorismate from D-erythrose 4-phosphate and phosphoenolpyruvate: step 5/7.</text>
</comment>
<feature type="binding site" evidence="11">
    <location>
        <position position="21"/>
    </location>
    <ligand>
        <name>Mg(2+)</name>
        <dbReference type="ChEBI" id="CHEBI:18420"/>
    </ligand>
</feature>
<dbReference type="PANTHER" id="PTHR21087">
    <property type="entry name" value="SHIKIMATE KINASE"/>
    <property type="match status" value="1"/>
</dbReference>
<evidence type="ECO:0000256" key="11">
    <source>
        <dbReference type="HAMAP-Rule" id="MF_00109"/>
    </source>
</evidence>
<keyword evidence="11" id="KW-0460">Magnesium</keyword>
<keyword evidence="11" id="KW-0479">Metal-binding</keyword>
<evidence type="ECO:0000256" key="10">
    <source>
        <dbReference type="ARBA" id="ARBA00048567"/>
    </source>
</evidence>
<dbReference type="OrthoDB" id="9800332at2"/>
<evidence type="ECO:0000313" key="13">
    <source>
        <dbReference type="Proteomes" id="UP000317209"/>
    </source>
</evidence>
<dbReference type="GO" id="GO:0008652">
    <property type="term" value="P:amino acid biosynthetic process"/>
    <property type="evidence" value="ECO:0007669"/>
    <property type="project" value="UniProtKB-KW"/>
</dbReference>
<dbReference type="RefSeq" id="WP_141871979.1">
    <property type="nucleotide sequence ID" value="NZ_VFOX01000001.1"/>
</dbReference>
<dbReference type="GO" id="GO:0005524">
    <property type="term" value="F:ATP binding"/>
    <property type="evidence" value="ECO:0007669"/>
    <property type="project" value="UniProtKB-UniRule"/>
</dbReference>
<proteinExistence type="inferred from homology"/>
<dbReference type="PROSITE" id="PS01128">
    <property type="entry name" value="SHIKIMATE_KINASE"/>
    <property type="match status" value="1"/>
</dbReference>
<dbReference type="PANTHER" id="PTHR21087:SF16">
    <property type="entry name" value="SHIKIMATE KINASE 1, CHLOROPLASTIC"/>
    <property type="match status" value="1"/>
</dbReference>
<dbReference type="UniPathway" id="UPA00053">
    <property type="reaction ID" value="UER00088"/>
</dbReference>
<evidence type="ECO:0000256" key="1">
    <source>
        <dbReference type="ARBA" id="ARBA00004842"/>
    </source>
</evidence>
<dbReference type="AlphaFoldDB" id="A0A543BMM3"/>
<comment type="caution">
    <text evidence="12">The sequence shown here is derived from an EMBL/GenBank/DDBJ whole genome shotgun (WGS) entry which is preliminary data.</text>
</comment>
<comment type="cofactor">
    <cofactor evidence="11">
        <name>Mg(2+)</name>
        <dbReference type="ChEBI" id="CHEBI:18420"/>
    </cofactor>
    <text evidence="11">Binds 1 Mg(2+) ion per subunit.</text>
</comment>
<dbReference type="GO" id="GO:0000287">
    <property type="term" value="F:magnesium ion binding"/>
    <property type="evidence" value="ECO:0007669"/>
    <property type="project" value="UniProtKB-UniRule"/>
</dbReference>
<name>A0A543BMM3_9MICO</name>
<dbReference type="SUPFAM" id="SSF52540">
    <property type="entry name" value="P-loop containing nucleoside triphosphate hydrolases"/>
    <property type="match status" value="1"/>
</dbReference>
<evidence type="ECO:0000256" key="6">
    <source>
        <dbReference type="ARBA" id="ARBA00022741"/>
    </source>
</evidence>
<dbReference type="Proteomes" id="UP000317209">
    <property type="component" value="Unassembled WGS sequence"/>
</dbReference>
<dbReference type="Pfam" id="PF01202">
    <property type="entry name" value="SKI"/>
    <property type="match status" value="1"/>
</dbReference>
<accession>A0A543BMM3</accession>
<keyword evidence="8 11" id="KW-0067">ATP-binding</keyword>
<protein>
    <recommendedName>
        <fullName evidence="3 11">Shikimate kinase</fullName>
        <shortName evidence="11">SK</shortName>
        <ecNumber evidence="3 11">2.7.1.71</ecNumber>
    </recommendedName>
</protein>
<dbReference type="GO" id="GO:0004765">
    <property type="term" value="F:shikimate kinase activity"/>
    <property type="evidence" value="ECO:0007669"/>
    <property type="project" value="UniProtKB-UniRule"/>
</dbReference>
<feature type="binding site" evidence="11">
    <location>
        <begin position="17"/>
        <end position="22"/>
    </location>
    <ligand>
        <name>ATP</name>
        <dbReference type="ChEBI" id="CHEBI:30616"/>
    </ligand>
</feature>
<dbReference type="EMBL" id="VFOX01000001">
    <property type="protein sequence ID" value="TQL86089.1"/>
    <property type="molecule type" value="Genomic_DNA"/>
</dbReference>
<dbReference type="GO" id="GO:0009423">
    <property type="term" value="P:chorismate biosynthetic process"/>
    <property type="evidence" value="ECO:0007669"/>
    <property type="project" value="UniProtKB-UniRule"/>
</dbReference>
<feature type="binding site" evidence="11">
    <location>
        <position position="138"/>
    </location>
    <ligand>
        <name>substrate</name>
    </ligand>
</feature>
<dbReference type="PRINTS" id="PR01100">
    <property type="entry name" value="SHIKIMTKNASE"/>
</dbReference>
<keyword evidence="4 11" id="KW-0028">Amino-acid biosynthesis</keyword>
<comment type="catalytic activity">
    <reaction evidence="10 11">
        <text>shikimate + ATP = 3-phosphoshikimate + ADP + H(+)</text>
        <dbReference type="Rhea" id="RHEA:13121"/>
        <dbReference type="ChEBI" id="CHEBI:15378"/>
        <dbReference type="ChEBI" id="CHEBI:30616"/>
        <dbReference type="ChEBI" id="CHEBI:36208"/>
        <dbReference type="ChEBI" id="CHEBI:145989"/>
        <dbReference type="ChEBI" id="CHEBI:456216"/>
        <dbReference type="EC" id="2.7.1.71"/>
    </reaction>
</comment>
<dbReference type="GO" id="GO:0005829">
    <property type="term" value="C:cytosol"/>
    <property type="evidence" value="ECO:0007669"/>
    <property type="project" value="TreeGrafter"/>
</dbReference>
<organism evidence="12 13">
    <name type="scientific">Microbacterium saperdae</name>
    <dbReference type="NCBI Taxonomy" id="69368"/>
    <lineage>
        <taxon>Bacteria</taxon>
        <taxon>Bacillati</taxon>
        <taxon>Actinomycetota</taxon>
        <taxon>Actinomycetes</taxon>
        <taxon>Micrococcales</taxon>
        <taxon>Microbacteriaceae</taxon>
        <taxon>Microbacterium</taxon>
    </lineage>
</organism>
<keyword evidence="7 11" id="KW-0418">Kinase</keyword>
<feature type="binding site" evidence="11">
    <location>
        <position position="119"/>
    </location>
    <ligand>
        <name>ATP</name>
        <dbReference type="ChEBI" id="CHEBI:30616"/>
    </ligand>
</feature>
<dbReference type="GO" id="GO:0009073">
    <property type="term" value="P:aromatic amino acid family biosynthetic process"/>
    <property type="evidence" value="ECO:0007669"/>
    <property type="project" value="UniProtKB-KW"/>
</dbReference>
<evidence type="ECO:0000256" key="7">
    <source>
        <dbReference type="ARBA" id="ARBA00022777"/>
    </source>
</evidence>
<feature type="binding site" evidence="11">
    <location>
        <position position="155"/>
    </location>
    <ligand>
        <name>ATP</name>
        <dbReference type="ChEBI" id="CHEBI:30616"/>
    </ligand>
</feature>
<dbReference type="InterPro" id="IPR023000">
    <property type="entry name" value="Shikimate_kinase_CS"/>
</dbReference>
<feature type="binding site" evidence="11">
    <location>
        <position position="83"/>
    </location>
    <ligand>
        <name>substrate</name>
    </ligand>
</feature>
<feature type="binding site" evidence="11">
    <location>
        <position position="39"/>
    </location>
    <ligand>
        <name>substrate</name>
    </ligand>
</feature>
<keyword evidence="13" id="KW-1185">Reference proteome</keyword>
<dbReference type="InterPro" id="IPR031322">
    <property type="entry name" value="Shikimate/glucono_kinase"/>
</dbReference>
<keyword evidence="9 11" id="KW-0057">Aromatic amino acid biosynthesis</keyword>
<keyword evidence="5 11" id="KW-0808">Transferase</keyword>
<comment type="subcellular location">
    <subcellularLocation>
        <location evidence="11">Cytoplasm</location>
    </subcellularLocation>
</comment>
<comment type="subunit">
    <text evidence="11">Monomer.</text>
</comment>